<organism evidence="1 2">
    <name type="scientific">Gossypium stocksii</name>
    <dbReference type="NCBI Taxonomy" id="47602"/>
    <lineage>
        <taxon>Eukaryota</taxon>
        <taxon>Viridiplantae</taxon>
        <taxon>Streptophyta</taxon>
        <taxon>Embryophyta</taxon>
        <taxon>Tracheophyta</taxon>
        <taxon>Spermatophyta</taxon>
        <taxon>Magnoliopsida</taxon>
        <taxon>eudicotyledons</taxon>
        <taxon>Gunneridae</taxon>
        <taxon>Pentapetalae</taxon>
        <taxon>rosids</taxon>
        <taxon>malvids</taxon>
        <taxon>Malvales</taxon>
        <taxon>Malvaceae</taxon>
        <taxon>Malvoideae</taxon>
        <taxon>Gossypium</taxon>
    </lineage>
</organism>
<dbReference type="AlphaFoldDB" id="A0A9D3ZLU1"/>
<sequence length="155" mass="17842">MSGRICVVIYCDDEVRDTKNNVVFLSKNTTRLVFNQNIELTKLRKRIRCKIFGMTQIRVLSIKYRFCTLADPVTYDSFDIKCARGLEVMVQTHLASGSPYLELYVEFLRPDEGLATSASTTIREEYMTHARHSISGRQNTEPTIFSGRTKYMTHA</sequence>
<evidence type="ECO:0000313" key="1">
    <source>
        <dbReference type="EMBL" id="KAH1046610.1"/>
    </source>
</evidence>
<dbReference type="EMBL" id="JAIQCV010000011">
    <property type="protein sequence ID" value="KAH1046610.1"/>
    <property type="molecule type" value="Genomic_DNA"/>
</dbReference>
<keyword evidence="2" id="KW-1185">Reference proteome</keyword>
<gene>
    <name evidence="1" type="ORF">J1N35_037394</name>
</gene>
<accession>A0A9D3ZLU1</accession>
<proteinExistence type="predicted"/>
<protein>
    <submittedName>
        <fullName evidence="1">Uncharacterized protein</fullName>
    </submittedName>
</protein>
<name>A0A9D3ZLU1_9ROSI</name>
<reference evidence="1 2" key="1">
    <citation type="journal article" date="2021" name="Plant Biotechnol. J.">
        <title>Multi-omics assisted identification of the key and species-specific regulatory components of drought-tolerant mechanisms in Gossypium stocksii.</title>
        <authorList>
            <person name="Yu D."/>
            <person name="Ke L."/>
            <person name="Zhang D."/>
            <person name="Wu Y."/>
            <person name="Sun Y."/>
            <person name="Mei J."/>
            <person name="Sun J."/>
            <person name="Sun Y."/>
        </authorList>
    </citation>
    <scope>NUCLEOTIDE SEQUENCE [LARGE SCALE GENOMIC DNA]</scope>
    <source>
        <strain evidence="2">cv. E1</strain>
        <tissue evidence="1">Leaf</tissue>
    </source>
</reference>
<evidence type="ECO:0000313" key="2">
    <source>
        <dbReference type="Proteomes" id="UP000828251"/>
    </source>
</evidence>
<comment type="caution">
    <text evidence="1">The sequence shown here is derived from an EMBL/GenBank/DDBJ whole genome shotgun (WGS) entry which is preliminary data.</text>
</comment>
<dbReference type="Proteomes" id="UP000828251">
    <property type="component" value="Unassembled WGS sequence"/>
</dbReference>